<proteinExistence type="inferred from homology"/>
<evidence type="ECO:0000256" key="6">
    <source>
        <dbReference type="ARBA" id="ARBA00022847"/>
    </source>
</evidence>
<keyword evidence="6" id="KW-0769">Symport</keyword>
<comment type="similarity">
    <text evidence="2">Belongs to the dicarboxylate/amino acid:cation symporter (DAACS) (TC 2.A.23) family.</text>
</comment>
<evidence type="ECO:0000256" key="7">
    <source>
        <dbReference type="ARBA" id="ARBA00022989"/>
    </source>
</evidence>
<accession>A0A850P5K8</accession>
<dbReference type="EMBL" id="JABXXR010000003">
    <property type="protein sequence ID" value="NVN39104.1"/>
    <property type="molecule type" value="Genomic_DNA"/>
</dbReference>
<evidence type="ECO:0000313" key="10">
    <source>
        <dbReference type="EMBL" id="NVN39104.1"/>
    </source>
</evidence>
<comment type="subcellular location">
    <subcellularLocation>
        <location evidence="1">Cell inner membrane</location>
        <topology evidence="1">Multi-pass membrane protein</topology>
    </subcellularLocation>
</comment>
<feature type="transmembrane region" description="Helical" evidence="9">
    <location>
        <begin position="314"/>
        <end position="334"/>
    </location>
</feature>
<evidence type="ECO:0000256" key="5">
    <source>
        <dbReference type="ARBA" id="ARBA00022692"/>
    </source>
</evidence>
<feature type="transmembrane region" description="Helical" evidence="9">
    <location>
        <begin position="192"/>
        <end position="216"/>
    </location>
</feature>
<evidence type="ECO:0000256" key="1">
    <source>
        <dbReference type="ARBA" id="ARBA00004429"/>
    </source>
</evidence>
<dbReference type="NCBIfam" id="NF002461">
    <property type="entry name" value="PRK01663.1"/>
    <property type="match status" value="1"/>
</dbReference>
<feature type="transmembrane region" description="Helical" evidence="9">
    <location>
        <begin position="85"/>
        <end position="107"/>
    </location>
</feature>
<sequence length="429" mass="44106">MHAASVTPPSGNGSHRLYLQVLAAVALGVALGHLAPGLATALQPLGNGFIALVKMVIAPLIFLTVTTGIAGMAGPASAGRVAGRALLYFLVMSTAALFVGLAVGNLVRPGAGLHVDPHALDSHAVSGFVAAAEHHDMVAFFLGIIPATTASAFTSGNVLQVLLVAILFGVSLSRMGERGERVLSLFRSLTELTFGVVDIVMKFAPIGAFGAIAFTIGRFGLHSVVDLALLVGSFYITAILFVTIALGLVARACGFSILRLLVYLRDELLIVLGTSSSEAALPSLMSKLERAGASPSVVGLVVPMGYSFNLDGTNIYMTLASLFIAQATGIHLSFGDQMTLLAVAMISSKGAAGVSGAGFVTLAATLSVVPSVPVGGMALILGVDRFMSECRSLTNVTGNAVATLVVARWEGVLDMTRLNAVLHRTAHTT</sequence>
<dbReference type="Pfam" id="PF00375">
    <property type="entry name" value="SDF"/>
    <property type="match status" value="1"/>
</dbReference>
<keyword evidence="8 9" id="KW-0472">Membrane</keyword>
<organism evidence="10 11">
    <name type="scientific">Ameyamaea chiangmaiensis</name>
    <dbReference type="NCBI Taxonomy" id="442969"/>
    <lineage>
        <taxon>Bacteria</taxon>
        <taxon>Pseudomonadati</taxon>
        <taxon>Pseudomonadota</taxon>
        <taxon>Alphaproteobacteria</taxon>
        <taxon>Acetobacterales</taxon>
        <taxon>Acetobacteraceae</taxon>
        <taxon>Ameyamaea</taxon>
    </lineage>
</organism>
<name>A0A850P5K8_9PROT</name>
<protein>
    <submittedName>
        <fullName evidence="10">C4-dicarboxylate transporter DctA</fullName>
    </submittedName>
</protein>
<gene>
    <name evidence="10" type="primary">dctA</name>
    <name evidence="10" type="ORF">HUK82_00800</name>
</gene>
<dbReference type="GO" id="GO:0015138">
    <property type="term" value="F:fumarate transmembrane transporter activity"/>
    <property type="evidence" value="ECO:0007669"/>
    <property type="project" value="TreeGrafter"/>
</dbReference>
<dbReference type="PANTHER" id="PTHR42865">
    <property type="entry name" value="PROTON/GLUTAMATE-ASPARTATE SYMPORTER"/>
    <property type="match status" value="1"/>
</dbReference>
<evidence type="ECO:0000256" key="8">
    <source>
        <dbReference type="ARBA" id="ARBA00023136"/>
    </source>
</evidence>
<dbReference type="AlphaFoldDB" id="A0A850P5K8"/>
<keyword evidence="7 9" id="KW-1133">Transmembrane helix</keyword>
<keyword evidence="5 9" id="KW-0812">Transmembrane</keyword>
<dbReference type="PRINTS" id="PR00173">
    <property type="entry name" value="EDTRNSPORT"/>
</dbReference>
<dbReference type="Proteomes" id="UP000585665">
    <property type="component" value="Unassembled WGS sequence"/>
</dbReference>
<feature type="transmembrane region" description="Helical" evidence="9">
    <location>
        <begin position="48"/>
        <end position="73"/>
    </location>
</feature>
<feature type="transmembrane region" description="Helical" evidence="9">
    <location>
        <begin position="21"/>
        <end position="42"/>
    </location>
</feature>
<dbReference type="PANTHER" id="PTHR42865:SF1">
    <property type="entry name" value="AEROBIC C4-DICARBOXYLATE TRANSPORT PROTEIN"/>
    <property type="match status" value="1"/>
</dbReference>
<evidence type="ECO:0000313" key="11">
    <source>
        <dbReference type="Proteomes" id="UP000585665"/>
    </source>
</evidence>
<dbReference type="Gene3D" id="1.10.3860.10">
    <property type="entry name" value="Sodium:dicarboxylate symporter"/>
    <property type="match status" value="1"/>
</dbReference>
<comment type="caution">
    <text evidence="10">The sequence shown here is derived from an EMBL/GenBank/DDBJ whole genome shotgun (WGS) entry which is preliminary data.</text>
</comment>
<dbReference type="InterPro" id="IPR018107">
    <property type="entry name" value="Na-dicarboxylate_symporter_CS"/>
</dbReference>
<keyword evidence="3" id="KW-0813">Transport</keyword>
<feature type="transmembrane region" description="Helical" evidence="9">
    <location>
        <begin position="354"/>
        <end position="383"/>
    </location>
</feature>
<dbReference type="GO" id="GO:0005886">
    <property type="term" value="C:plasma membrane"/>
    <property type="evidence" value="ECO:0007669"/>
    <property type="project" value="UniProtKB-SubCell"/>
</dbReference>
<feature type="transmembrane region" description="Helical" evidence="9">
    <location>
        <begin position="138"/>
        <end position="171"/>
    </location>
</feature>
<dbReference type="GO" id="GO:0015141">
    <property type="term" value="F:succinate transmembrane transporter activity"/>
    <property type="evidence" value="ECO:0007669"/>
    <property type="project" value="TreeGrafter"/>
</dbReference>
<evidence type="ECO:0000256" key="3">
    <source>
        <dbReference type="ARBA" id="ARBA00022448"/>
    </source>
</evidence>
<evidence type="ECO:0000256" key="4">
    <source>
        <dbReference type="ARBA" id="ARBA00022475"/>
    </source>
</evidence>
<keyword evidence="11" id="KW-1185">Reference proteome</keyword>
<dbReference type="InterPro" id="IPR001991">
    <property type="entry name" value="Na-dicarboxylate_symporter"/>
</dbReference>
<reference evidence="10 11" key="1">
    <citation type="submission" date="2020-06" db="EMBL/GenBank/DDBJ databases">
        <title>Description of novel acetic acid bacteria.</title>
        <authorList>
            <person name="Sombolestani A."/>
        </authorList>
    </citation>
    <scope>NUCLEOTIDE SEQUENCE [LARGE SCALE GENOMIC DNA]</scope>
    <source>
        <strain evidence="10 11">LMG 27010</strain>
    </source>
</reference>
<dbReference type="RefSeq" id="WP_176612130.1">
    <property type="nucleotide sequence ID" value="NZ_JABXXR010000003.1"/>
</dbReference>
<feature type="transmembrane region" description="Helical" evidence="9">
    <location>
        <begin position="228"/>
        <end position="250"/>
    </location>
</feature>
<dbReference type="InterPro" id="IPR036458">
    <property type="entry name" value="Na:dicarbo_symporter_sf"/>
</dbReference>
<dbReference type="PROSITE" id="PS00714">
    <property type="entry name" value="NA_DICARBOXYL_SYMP_2"/>
    <property type="match status" value="1"/>
</dbReference>
<evidence type="ECO:0000256" key="2">
    <source>
        <dbReference type="ARBA" id="ARBA00006148"/>
    </source>
</evidence>
<dbReference type="GO" id="GO:0070778">
    <property type="term" value="P:L-aspartate transmembrane transport"/>
    <property type="evidence" value="ECO:0007669"/>
    <property type="project" value="TreeGrafter"/>
</dbReference>
<dbReference type="FunFam" id="1.10.3860.10:FF:000001">
    <property type="entry name" value="C4-dicarboxylate transport protein"/>
    <property type="match status" value="1"/>
</dbReference>
<keyword evidence="4" id="KW-1003">Cell membrane</keyword>
<dbReference type="GO" id="GO:0015366">
    <property type="term" value="F:malate:proton symporter activity"/>
    <property type="evidence" value="ECO:0007669"/>
    <property type="project" value="TreeGrafter"/>
</dbReference>
<dbReference type="SUPFAM" id="SSF118215">
    <property type="entry name" value="Proton glutamate symport protein"/>
    <property type="match status" value="1"/>
</dbReference>
<evidence type="ECO:0000256" key="9">
    <source>
        <dbReference type="SAM" id="Phobius"/>
    </source>
</evidence>